<gene>
    <name evidence="2" type="ORF">EKD16_04070</name>
</gene>
<name>A0A4P6Q1N3_9ACTN</name>
<dbReference type="KEGG" id="strr:EKD16_04070"/>
<organism evidence="2 3">
    <name type="scientific">Streptomonospora litoralis</name>
    <dbReference type="NCBI Taxonomy" id="2498135"/>
    <lineage>
        <taxon>Bacteria</taxon>
        <taxon>Bacillati</taxon>
        <taxon>Actinomycetota</taxon>
        <taxon>Actinomycetes</taxon>
        <taxon>Streptosporangiales</taxon>
        <taxon>Nocardiopsidaceae</taxon>
        <taxon>Streptomonospora</taxon>
    </lineage>
</organism>
<accession>A0A4P6Q1N3</accession>
<feature type="region of interest" description="Disordered" evidence="1">
    <location>
        <begin position="1"/>
        <end position="23"/>
    </location>
</feature>
<dbReference type="GO" id="GO:0016746">
    <property type="term" value="F:acyltransferase activity"/>
    <property type="evidence" value="ECO:0007669"/>
    <property type="project" value="InterPro"/>
</dbReference>
<protein>
    <recommendedName>
        <fullName evidence="4">Beta-ketoacyl-[acyl-carrier-protein] synthase III N-terminal domain-containing protein</fullName>
    </recommendedName>
</protein>
<evidence type="ECO:0000256" key="1">
    <source>
        <dbReference type="SAM" id="MobiDB-lite"/>
    </source>
</evidence>
<proteinExistence type="predicted"/>
<keyword evidence="3" id="KW-1185">Reference proteome</keyword>
<dbReference type="Gene3D" id="3.40.47.10">
    <property type="match status" value="1"/>
</dbReference>
<dbReference type="AlphaFoldDB" id="A0A4P6Q1N3"/>
<sequence>MFSHAPSLIAAQRRRSPSSPLRPVAARHRVFGPGAPFDTAGLPYMRDIAAFAGVALRPDFDPYTALCNSYASMSRAMLDALGPLGHVDGILVAHSTPELGSTSPAFALSTALPSARLAFAVSDQGTASPYTALRIAGDLVRGAGLRRVLLVVLEASTLPYDTRPPEETVPVRDSAAAVVLEAGEPGADGPETATTLAQRAGLDPRALPGALARELDGILDGREPEAIVCGAGLDPELIPGHYSGVHTAAPGRPNTGTWAALAEPEPAAATGRPLVLVDFEPLLGCLSAVALDKPVSGDPVEVER</sequence>
<dbReference type="EMBL" id="CP036455">
    <property type="protein sequence ID" value="QBI52624.1"/>
    <property type="molecule type" value="Genomic_DNA"/>
</dbReference>
<reference evidence="2 3" key="1">
    <citation type="submission" date="2019-02" db="EMBL/GenBank/DDBJ databases">
        <authorList>
            <person name="Khodamoradi S."/>
            <person name="Hahnke R.L."/>
            <person name="Kaempfer P."/>
            <person name="Schumann P."/>
            <person name="Rohde M."/>
            <person name="Steinert M."/>
            <person name="Luzhetskyy A."/>
            <person name="Wink J."/>
            <person name="Ruckert C."/>
        </authorList>
    </citation>
    <scope>NUCLEOTIDE SEQUENCE [LARGE SCALE GENOMIC DNA]</scope>
    <source>
        <strain evidence="2 3">M2</strain>
    </source>
</reference>
<evidence type="ECO:0008006" key="4">
    <source>
        <dbReference type="Google" id="ProtNLM"/>
    </source>
</evidence>
<dbReference type="SUPFAM" id="SSF53901">
    <property type="entry name" value="Thiolase-like"/>
    <property type="match status" value="1"/>
</dbReference>
<evidence type="ECO:0000313" key="2">
    <source>
        <dbReference type="EMBL" id="QBI52624.1"/>
    </source>
</evidence>
<dbReference type="Proteomes" id="UP000292235">
    <property type="component" value="Chromosome"/>
</dbReference>
<dbReference type="InterPro" id="IPR016039">
    <property type="entry name" value="Thiolase-like"/>
</dbReference>
<evidence type="ECO:0000313" key="3">
    <source>
        <dbReference type="Proteomes" id="UP000292235"/>
    </source>
</evidence>